<evidence type="ECO:0000313" key="2">
    <source>
        <dbReference type="Proteomes" id="UP001169740"/>
    </source>
</evidence>
<dbReference type="EMBL" id="JASVYU020000050">
    <property type="protein sequence ID" value="MFB8964385.1"/>
    <property type="molecule type" value="Genomic_DNA"/>
</dbReference>
<dbReference type="Proteomes" id="UP001169740">
    <property type="component" value="Unassembled WGS sequence"/>
</dbReference>
<organism evidence="1 2">
    <name type="scientific">Xanthomonas arboricola pv. pruni</name>
    <dbReference type="NCBI Taxonomy" id="69929"/>
    <lineage>
        <taxon>Bacteria</taxon>
        <taxon>Pseudomonadati</taxon>
        <taxon>Pseudomonadota</taxon>
        <taxon>Gammaproteobacteria</taxon>
        <taxon>Lysobacterales</taxon>
        <taxon>Lysobacteraceae</taxon>
        <taxon>Xanthomonas</taxon>
    </lineage>
</organism>
<accession>A0ACC6VEX8</accession>
<evidence type="ECO:0000313" key="1">
    <source>
        <dbReference type="EMBL" id="MFB8964385.1"/>
    </source>
</evidence>
<reference evidence="1" key="1">
    <citation type="submission" date="2024-09" db="EMBL/GenBank/DDBJ databases">
        <authorList>
            <person name="Popovic Milovanovic T."/>
            <person name="Greer S."/>
            <person name="Ilicic R."/>
            <person name="Jelusic A."/>
            <person name="Grant M."/>
            <person name="Vicente J."/>
            <person name="Studholme D.J."/>
        </authorList>
    </citation>
    <scope>NUCLEOTIDE SEQUENCE</scope>
    <source>
        <strain evidence="1">Xp320</strain>
    </source>
</reference>
<gene>
    <name evidence="1" type="ORF">QSH54_021455</name>
</gene>
<proteinExistence type="predicted"/>
<comment type="caution">
    <text evidence="1">The sequence shown here is derived from an EMBL/GenBank/DDBJ whole genome shotgun (WGS) entry which is preliminary data.</text>
</comment>
<protein>
    <submittedName>
        <fullName evidence="1">DUF3653 domain-containing protein</fullName>
    </submittedName>
</protein>
<sequence length="151" mass="17289">MSRRYFACWVRLLLRSRRGGDDGPPNGDWLMRDRQLTGPWAGFSFVRGELVTPEGKAFTAAQLTWLALTSSLAREWSAMMDEAKLRTCNPQYRRIYVPRPPQRSTAANVIYLRDVIQRRHEERSSVVDGAGSADRTRVVRQTRGPRGPRRG</sequence>
<name>A0ACC6VEX8_9XANT</name>